<proteinExistence type="predicted"/>
<dbReference type="EMBL" id="JADCNL010000002">
    <property type="protein sequence ID" value="KAG0492219.1"/>
    <property type="molecule type" value="Genomic_DNA"/>
</dbReference>
<sequence>MSSAQPRRSAPVALSGSCSPIADRGFKVENSLKTGLGLKELEGEGGSRRAEGRPAESLFRLSVLAWGSEGFNGKRSRG</sequence>
<reference evidence="2 3" key="1">
    <citation type="journal article" date="2020" name="Nat. Food">
        <title>A phased Vanilla planifolia genome enables genetic improvement of flavour and production.</title>
        <authorList>
            <person name="Hasing T."/>
            <person name="Tang H."/>
            <person name="Brym M."/>
            <person name="Khazi F."/>
            <person name="Huang T."/>
            <person name="Chambers A.H."/>
        </authorList>
    </citation>
    <scope>NUCLEOTIDE SEQUENCE [LARGE SCALE GENOMIC DNA]</scope>
    <source>
        <tissue evidence="2">Leaf</tissue>
    </source>
</reference>
<dbReference type="OrthoDB" id="427452at2759"/>
<name>A0A835V984_VANPL</name>
<organism evidence="2 3">
    <name type="scientific">Vanilla planifolia</name>
    <name type="common">Vanilla</name>
    <dbReference type="NCBI Taxonomy" id="51239"/>
    <lineage>
        <taxon>Eukaryota</taxon>
        <taxon>Viridiplantae</taxon>
        <taxon>Streptophyta</taxon>
        <taxon>Embryophyta</taxon>
        <taxon>Tracheophyta</taxon>
        <taxon>Spermatophyta</taxon>
        <taxon>Magnoliopsida</taxon>
        <taxon>Liliopsida</taxon>
        <taxon>Asparagales</taxon>
        <taxon>Orchidaceae</taxon>
        <taxon>Vanilloideae</taxon>
        <taxon>Vanilleae</taxon>
        <taxon>Vanilla</taxon>
    </lineage>
</organism>
<evidence type="ECO:0000313" key="3">
    <source>
        <dbReference type="Proteomes" id="UP000636800"/>
    </source>
</evidence>
<evidence type="ECO:0000313" key="2">
    <source>
        <dbReference type="EMBL" id="KAG0492219.1"/>
    </source>
</evidence>
<evidence type="ECO:0000256" key="1">
    <source>
        <dbReference type="SAM" id="MobiDB-lite"/>
    </source>
</evidence>
<protein>
    <submittedName>
        <fullName evidence="2">Uncharacterized protein</fullName>
    </submittedName>
</protein>
<accession>A0A835V984</accession>
<gene>
    <name evidence="2" type="ORF">HPP92_005617</name>
</gene>
<comment type="caution">
    <text evidence="2">The sequence shown here is derived from an EMBL/GenBank/DDBJ whole genome shotgun (WGS) entry which is preliminary data.</text>
</comment>
<feature type="region of interest" description="Disordered" evidence="1">
    <location>
        <begin position="1"/>
        <end position="23"/>
    </location>
</feature>
<dbReference type="Proteomes" id="UP000636800">
    <property type="component" value="Chromosome 2"/>
</dbReference>
<dbReference type="AlphaFoldDB" id="A0A835V984"/>
<keyword evidence="3" id="KW-1185">Reference proteome</keyword>